<dbReference type="RefSeq" id="WP_144228309.1">
    <property type="nucleotide sequence ID" value="NZ_CBCRVV010000001.1"/>
</dbReference>
<evidence type="ECO:0000313" key="2">
    <source>
        <dbReference type="Proteomes" id="UP000315648"/>
    </source>
</evidence>
<proteinExistence type="predicted"/>
<protein>
    <recommendedName>
        <fullName evidence="3">Metal-dependent phosphohydrolase</fullName>
    </recommendedName>
</protein>
<comment type="caution">
    <text evidence="1">The sequence shown here is derived from an EMBL/GenBank/DDBJ whole genome shotgun (WGS) entry which is preliminary data.</text>
</comment>
<dbReference type="Proteomes" id="UP000315648">
    <property type="component" value="Unassembled WGS sequence"/>
</dbReference>
<name>A0A556QMV0_9BACT</name>
<dbReference type="SUPFAM" id="SSF109604">
    <property type="entry name" value="HD-domain/PDEase-like"/>
    <property type="match status" value="1"/>
</dbReference>
<organism evidence="1 2">
    <name type="scientific">Rariglobus hedericola</name>
    <dbReference type="NCBI Taxonomy" id="2597822"/>
    <lineage>
        <taxon>Bacteria</taxon>
        <taxon>Pseudomonadati</taxon>
        <taxon>Verrucomicrobiota</taxon>
        <taxon>Opitutia</taxon>
        <taxon>Opitutales</taxon>
        <taxon>Opitutaceae</taxon>
        <taxon>Rariglobus</taxon>
    </lineage>
</organism>
<gene>
    <name evidence="1" type="ORF">FPL22_01260</name>
</gene>
<dbReference type="EMBL" id="VMBG01000001">
    <property type="protein sequence ID" value="TSJ77968.1"/>
    <property type="molecule type" value="Genomic_DNA"/>
</dbReference>
<dbReference type="AlphaFoldDB" id="A0A556QMV0"/>
<sequence>MPLTTDTTRAESVTEAILDATRTLFPGASETFTCELLAGVQKLFTGGYLDYQANDLSYHDFRHTLQVTVAYVDLFAARQTSGETPFTHRQFELGLATALLHDSGYLKLRSDRLGTGAKYTFCHVLRSCALSASYLPTLGLKIDEIDTVLGAIRCTGPSTTGMKLRFNRRDDHVLASMVATADYLGQMAADDYPDELELLFNEFAESDAFLGLPSSQRVFKSPAQLIAGTSLFWEKVVRPKLENDFLGVYRFLTQADGTHPYIDAVERNLGEIARRHSVAAI</sequence>
<evidence type="ECO:0000313" key="1">
    <source>
        <dbReference type="EMBL" id="TSJ77968.1"/>
    </source>
</evidence>
<accession>A0A556QMV0</accession>
<reference evidence="1 2" key="1">
    <citation type="submission" date="2019-07" db="EMBL/GenBank/DDBJ databases">
        <title>Description of 53C-WASEF.</title>
        <authorList>
            <person name="Pitt A."/>
            <person name="Hahn M.W."/>
        </authorList>
    </citation>
    <scope>NUCLEOTIDE SEQUENCE [LARGE SCALE GENOMIC DNA]</scope>
    <source>
        <strain evidence="1 2">53C-WASEF</strain>
    </source>
</reference>
<keyword evidence="2" id="KW-1185">Reference proteome</keyword>
<dbReference type="Gene3D" id="1.10.3210.10">
    <property type="entry name" value="Hypothetical protein af1432"/>
    <property type="match status" value="1"/>
</dbReference>
<evidence type="ECO:0008006" key="3">
    <source>
        <dbReference type="Google" id="ProtNLM"/>
    </source>
</evidence>
<dbReference type="OrthoDB" id="188290at2"/>